<evidence type="ECO:0000313" key="9">
    <source>
        <dbReference type="Proteomes" id="UP000538955"/>
    </source>
</evidence>
<protein>
    <submittedName>
        <fullName evidence="8">Uncharacterized protein</fullName>
    </submittedName>
</protein>
<feature type="transmembrane region" description="Helical" evidence="6">
    <location>
        <begin position="12"/>
        <end position="29"/>
    </location>
</feature>
<name>A0A0U1E3T6_STACP</name>
<dbReference type="RefSeq" id="WP_002453711.1">
    <property type="nucleotide sequence ID" value="NZ_AP014956.1"/>
</dbReference>
<keyword evidence="4 6" id="KW-1133">Transmembrane helix</keyword>
<dbReference type="GeneID" id="93668975"/>
<dbReference type="GO" id="GO:0005886">
    <property type="term" value="C:plasma membrane"/>
    <property type="evidence" value="ECO:0007669"/>
    <property type="project" value="UniProtKB-SubCell"/>
</dbReference>
<reference evidence="9 10" key="1">
    <citation type="submission" date="2020-04" db="EMBL/GenBank/DDBJ databases">
        <title>The Epidemiology and Molecular Characteristics of Linezolid-Resistant Staphylococcus capitis in Huashan Hospital, Shanghai.</title>
        <authorList>
            <person name="Ding L."/>
            <person name="Li P."/>
            <person name="Yang Y."/>
            <person name="Lin D."/>
            <person name="Xu X."/>
        </authorList>
    </citation>
    <scope>NUCLEOTIDE SEQUENCE [LARGE SCALE GENOMIC DNA]</scope>
    <source>
        <strain evidence="8 10">12-86</strain>
        <strain evidence="7 9">17-84</strain>
    </source>
</reference>
<feature type="transmembrane region" description="Helical" evidence="6">
    <location>
        <begin position="93"/>
        <end position="113"/>
    </location>
</feature>
<evidence type="ECO:0000256" key="3">
    <source>
        <dbReference type="ARBA" id="ARBA00022692"/>
    </source>
</evidence>
<dbReference type="Pfam" id="PF03899">
    <property type="entry name" value="ATP-synt_I"/>
    <property type="match status" value="1"/>
</dbReference>
<feature type="transmembrane region" description="Helical" evidence="6">
    <location>
        <begin position="71"/>
        <end position="87"/>
    </location>
</feature>
<keyword evidence="5 6" id="KW-0472">Membrane</keyword>
<accession>A0A0U1E3T6</accession>
<dbReference type="Proteomes" id="UP000538955">
    <property type="component" value="Unassembled WGS sequence"/>
</dbReference>
<evidence type="ECO:0000256" key="1">
    <source>
        <dbReference type="ARBA" id="ARBA00004651"/>
    </source>
</evidence>
<evidence type="ECO:0000313" key="10">
    <source>
        <dbReference type="Proteomes" id="UP000550736"/>
    </source>
</evidence>
<dbReference type="EMBL" id="JABBLX010000075">
    <property type="protein sequence ID" value="NMK98888.1"/>
    <property type="molecule type" value="Genomic_DNA"/>
</dbReference>
<keyword evidence="2" id="KW-1003">Cell membrane</keyword>
<proteinExistence type="predicted"/>
<comment type="subcellular location">
    <subcellularLocation>
        <location evidence="1">Cell membrane</location>
        <topology evidence="1">Multi-pass membrane protein</topology>
    </subcellularLocation>
</comment>
<organism evidence="8 10">
    <name type="scientific">Staphylococcus capitis</name>
    <dbReference type="NCBI Taxonomy" id="29388"/>
    <lineage>
        <taxon>Bacteria</taxon>
        <taxon>Bacillati</taxon>
        <taxon>Bacillota</taxon>
        <taxon>Bacilli</taxon>
        <taxon>Bacillales</taxon>
        <taxon>Staphylococcaceae</taxon>
        <taxon>Staphylococcus</taxon>
    </lineage>
</organism>
<dbReference type="AlphaFoldDB" id="A0A0U1E3T6"/>
<dbReference type="eggNOG" id="ENOG50334YY">
    <property type="taxonomic scope" value="Bacteria"/>
</dbReference>
<evidence type="ECO:0000256" key="2">
    <source>
        <dbReference type="ARBA" id="ARBA00022475"/>
    </source>
</evidence>
<dbReference type="Proteomes" id="UP000550736">
    <property type="component" value="Unassembled WGS sequence"/>
</dbReference>
<evidence type="ECO:0000256" key="4">
    <source>
        <dbReference type="ARBA" id="ARBA00022989"/>
    </source>
</evidence>
<keyword evidence="9" id="KW-1185">Reference proteome</keyword>
<evidence type="ECO:0000313" key="8">
    <source>
        <dbReference type="EMBL" id="NMK98888.1"/>
    </source>
</evidence>
<keyword evidence="3 6" id="KW-0812">Transmembrane</keyword>
<evidence type="ECO:0000256" key="6">
    <source>
        <dbReference type="SAM" id="Phobius"/>
    </source>
</evidence>
<sequence>MSRFYIIFKQYIQYYLYLLIVLGILYLIIPRPFILGLMIGTCGSLVNTYIFESYLAKAQQQDAIHISTGNIWRYLVAIIACLLWFFFKDHINIIGVLIGLMISYIVIILRPLLKRE</sequence>
<dbReference type="EMBL" id="JABBMI010000123">
    <property type="protein sequence ID" value="NMK55728.1"/>
    <property type="molecule type" value="Genomic_DNA"/>
</dbReference>
<feature type="transmembrane region" description="Helical" evidence="6">
    <location>
        <begin position="35"/>
        <end position="51"/>
    </location>
</feature>
<evidence type="ECO:0000256" key="5">
    <source>
        <dbReference type="ARBA" id="ARBA00023136"/>
    </source>
</evidence>
<dbReference type="InterPro" id="IPR005598">
    <property type="entry name" value="ATP_synth_I"/>
</dbReference>
<comment type="caution">
    <text evidence="8">The sequence shown here is derived from an EMBL/GenBank/DDBJ whole genome shotgun (WGS) entry which is preliminary data.</text>
</comment>
<gene>
    <name evidence="8" type="ORF">HHM13_12560</name>
    <name evidence="7" type="ORF">HHM24_13490</name>
</gene>
<evidence type="ECO:0000313" key="7">
    <source>
        <dbReference type="EMBL" id="NMK55728.1"/>
    </source>
</evidence>